<dbReference type="GO" id="GO:0008897">
    <property type="term" value="F:holo-[acyl-carrier-protein] synthase activity"/>
    <property type="evidence" value="ECO:0007669"/>
    <property type="project" value="InterPro"/>
</dbReference>
<dbReference type="UniPathway" id="UPA00017"/>
<keyword evidence="6" id="KW-0808">Transferase</keyword>
<evidence type="ECO:0000256" key="8">
    <source>
        <dbReference type="ARBA" id="ARBA00029894"/>
    </source>
</evidence>
<evidence type="ECO:0000256" key="6">
    <source>
        <dbReference type="ARBA" id="ARBA00022679"/>
    </source>
</evidence>
<evidence type="ECO:0000256" key="4">
    <source>
        <dbReference type="ARBA" id="ARBA00011503"/>
    </source>
</evidence>
<accession>A0A2S7VSN0</accession>
<keyword evidence="13" id="KW-0460">Magnesium</keyword>
<feature type="domain" description="4'-phosphopantetheinyl transferase N-terminal" evidence="15">
    <location>
        <begin position="50"/>
        <end position="113"/>
    </location>
</feature>
<evidence type="ECO:0000256" key="1">
    <source>
        <dbReference type="ARBA" id="ARBA00003937"/>
    </source>
</evidence>
<dbReference type="PRINTS" id="PR01399">
    <property type="entry name" value="ENTSNTHTASED"/>
</dbReference>
<evidence type="ECO:0000256" key="2">
    <source>
        <dbReference type="ARBA" id="ARBA00004993"/>
    </source>
</evidence>
<evidence type="ECO:0000259" key="15">
    <source>
        <dbReference type="Pfam" id="PF17837"/>
    </source>
</evidence>
<evidence type="ECO:0000256" key="11">
    <source>
        <dbReference type="ARBA" id="ARBA00049191"/>
    </source>
</evidence>
<feature type="binding site" evidence="13">
    <location>
        <position position="129"/>
    </location>
    <ligand>
        <name>Mg(2+)</name>
        <dbReference type="ChEBI" id="CHEBI:18420"/>
    </ligand>
</feature>
<evidence type="ECO:0000256" key="7">
    <source>
        <dbReference type="ARBA" id="ARBA00023191"/>
    </source>
</evidence>
<dbReference type="InterPro" id="IPR008278">
    <property type="entry name" value="4-PPantetheinyl_Trfase_dom"/>
</dbReference>
<dbReference type="GO" id="GO:0000287">
    <property type="term" value="F:magnesium ion binding"/>
    <property type="evidence" value="ECO:0007669"/>
    <property type="project" value="InterPro"/>
</dbReference>
<dbReference type="PANTHER" id="PTHR38096">
    <property type="entry name" value="ENTEROBACTIN SYNTHASE COMPONENT D"/>
    <property type="match status" value="1"/>
</dbReference>
<dbReference type="InterPro" id="IPR041354">
    <property type="entry name" value="4PPT_N"/>
</dbReference>
<comment type="catalytic activity">
    <reaction evidence="10">
        <text>apo-[aryl-carrier protein] + CoA = holo-[aryl-carrier protein] + adenosine 3',5'-bisphosphate + H(+)</text>
        <dbReference type="Rhea" id="RHEA:48404"/>
        <dbReference type="Rhea" id="RHEA-COMP:15903"/>
        <dbReference type="Rhea" id="RHEA-COMP:17557"/>
        <dbReference type="ChEBI" id="CHEBI:15378"/>
        <dbReference type="ChEBI" id="CHEBI:29999"/>
        <dbReference type="ChEBI" id="CHEBI:57287"/>
        <dbReference type="ChEBI" id="CHEBI:58343"/>
        <dbReference type="ChEBI" id="CHEBI:64479"/>
    </reaction>
</comment>
<dbReference type="Proteomes" id="UP000238707">
    <property type="component" value="Unassembled WGS sequence"/>
</dbReference>
<reference evidence="16 17" key="1">
    <citation type="submission" date="2016-12" db="EMBL/GenBank/DDBJ databases">
        <title>Diversity of luminous bacteria.</title>
        <authorList>
            <person name="Yoshizawa S."/>
            <person name="Kogure K."/>
        </authorList>
    </citation>
    <scope>NUCLEOTIDE SEQUENCE [LARGE SCALE GENOMIC DNA]</scope>
    <source>
        <strain evidence="16 17">LC2-408</strain>
    </source>
</reference>
<comment type="subunit">
    <text evidence="4">EntB, EntD, EntE, and EntF form a multienzyme complex called enterobactin synthase.</text>
</comment>
<keyword evidence="7" id="KW-0259">Enterobactin biosynthesis</keyword>
<evidence type="ECO:0000256" key="3">
    <source>
        <dbReference type="ARBA" id="ARBA00008342"/>
    </source>
</evidence>
<evidence type="ECO:0000256" key="9">
    <source>
        <dbReference type="ARBA" id="ARBA00031996"/>
    </source>
</evidence>
<comment type="similarity">
    <text evidence="3">Belongs to the P-Pant transferase superfamily. EntD family.</text>
</comment>
<feature type="binding site" evidence="12">
    <location>
        <position position="173"/>
    </location>
    <ligand>
        <name>CoA</name>
        <dbReference type="ChEBI" id="CHEBI:57287"/>
    </ligand>
</feature>
<protein>
    <recommendedName>
        <fullName evidence="5">Enterobactin synthase component D</fullName>
    </recommendedName>
    <alternativeName>
        <fullName evidence="8">4'-phosphopantetheinyl transferase EntD</fullName>
    </alternativeName>
    <alternativeName>
        <fullName evidence="9">Enterochelin synthase D</fullName>
    </alternativeName>
</protein>
<comment type="pathway">
    <text evidence="2">Siderophore biosynthesis; enterobactin biosynthesis.</text>
</comment>
<dbReference type="EMBL" id="MSCI01000001">
    <property type="protein sequence ID" value="PQJ64660.1"/>
    <property type="molecule type" value="Genomic_DNA"/>
</dbReference>
<dbReference type="GO" id="GO:0009366">
    <property type="term" value="C:enterobactin synthetase complex"/>
    <property type="evidence" value="ECO:0007669"/>
    <property type="project" value="InterPro"/>
</dbReference>
<evidence type="ECO:0000256" key="12">
    <source>
        <dbReference type="PIRSR" id="PIRSR603542-1"/>
    </source>
</evidence>
<feature type="domain" description="4'-phosphopantetheinyl transferase" evidence="14">
    <location>
        <begin position="125"/>
        <end position="209"/>
    </location>
</feature>
<proteinExistence type="inferred from homology"/>
<dbReference type="AlphaFoldDB" id="A0A2S7VSN0"/>
<sequence length="245" mass="28394">MENLSSEFINDFKFFNFDYQGKSLDIMRISFSPDKFRENLFFHFDIEYPNLVRESVPKRKREFLAGRICTKYLIKKNLGYAIDVPISADRSPKWPCGLTGSISHTDNSAIAIVGKKEHSDDNLSFGIDIQTLMSQQQSKSIQPLIADITELLLLKKLNYSNEYCTTLLFSAKESIYKAIYPHIMEIVNFDAVNLVNINHHKSILTFSTSTNLNKNFNINKIITCNYRYDTKRNEITTLCLYKPRN</sequence>
<comment type="function">
    <text evidence="1">Involved in the biosynthesis of the siderophore enterobactin (enterochelin), which is a macrocyclic trimeric lactone of N-(2,3-dihydroxybenzoyl)-serine. The serine trilactone serves as a scaffolding for the three catechol functionalities that provide hexadentate coordination for the tightly ligated iron(2+) atoms. Plays an essential role in the assembly of the enterobactin by catalyzing the transfer of the 4'-phosphopantetheine (Ppant) moiety from coenzyme A to the apo-domains of both EntB (ArCP domain) and EntF (PCP domain) to yield their holo-forms which make them competent for the activation of 2,3-dihydroxybenzoate (DHB) and L-serine, respectively.</text>
</comment>
<feature type="binding site" evidence="12">
    <location>
        <position position="67"/>
    </location>
    <ligand>
        <name>CoA</name>
        <dbReference type="ChEBI" id="CHEBI:57287"/>
    </ligand>
</feature>
<name>A0A2S7VSN0_9VIBR</name>
<comment type="catalytic activity">
    <reaction evidence="11">
        <text>apo-[peptidyl-carrier protein] + CoA = holo-[peptidyl-carrier protein] + adenosine 3',5'-bisphosphate + H(+)</text>
        <dbReference type="Rhea" id="RHEA:46228"/>
        <dbReference type="Rhea" id="RHEA-COMP:11479"/>
        <dbReference type="Rhea" id="RHEA-COMP:11480"/>
        <dbReference type="ChEBI" id="CHEBI:15378"/>
        <dbReference type="ChEBI" id="CHEBI:29999"/>
        <dbReference type="ChEBI" id="CHEBI:57287"/>
        <dbReference type="ChEBI" id="CHEBI:58343"/>
        <dbReference type="ChEBI" id="CHEBI:64479"/>
    </reaction>
</comment>
<comment type="cofactor">
    <cofactor evidence="13">
        <name>Mg(2+)</name>
        <dbReference type="ChEBI" id="CHEBI:18420"/>
    </cofactor>
</comment>
<keyword evidence="17" id="KW-1185">Reference proteome</keyword>
<evidence type="ECO:0000256" key="13">
    <source>
        <dbReference type="PIRSR" id="PIRSR603542-2"/>
    </source>
</evidence>
<dbReference type="GO" id="GO:0009239">
    <property type="term" value="P:enterobactin biosynthetic process"/>
    <property type="evidence" value="ECO:0007669"/>
    <property type="project" value="UniProtKB-UniPathway"/>
</dbReference>
<dbReference type="GO" id="GO:0005886">
    <property type="term" value="C:plasma membrane"/>
    <property type="evidence" value="ECO:0007669"/>
    <property type="project" value="TreeGrafter"/>
</dbReference>
<dbReference type="Pfam" id="PF01648">
    <property type="entry name" value="ACPS"/>
    <property type="match status" value="1"/>
</dbReference>
<evidence type="ECO:0000313" key="17">
    <source>
        <dbReference type="Proteomes" id="UP000238707"/>
    </source>
</evidence>
<organism evidence="16 17">
    <name type="scientific">Vibrio chagasii</name>
    <dbReference type="NCBI Taxonomy" id="170679"/>
    <lineage>
        <taxon>Bacteria</taxon>
        <taxon>Pseudomonadati</taxon>
        <taxon>Pseudomonadota</taxon>
        <taxon>Gammaproteobacteria</taxon>
        <taxon>Vibrionales</taxon>
        <taxon>Vibrionaceae</taxon>
        <taxon>Vibrio</taxon>
    </lineage>
</organism>
<dbReference type="InterPro" id="IPR037143">
    <property type="entry name" value="4-PPantetheinyl_Trfase_dom_sf"/>
</dbReference>
<evidence type="ECO:0000259" key="14">
    <source>
        <dbReference type="Pfam" id="PF01648"/>
    </source>
</evidence>
<evidence type="ECO:0000313" key="16">
    <source>
        <dbReference type="EMBL" id="PQJ64660.1"/>
    </source>
</evidence>
<evidence type="ECO:0000256" key="10">
    <source>
        <dbReference type="ARBA" id="ARBA00049176"/>
    </source>
</evidence>
<feature type="binding site" evidence="12">
    <location>
        <position position="177"/>
    </location>
    <ligand>
        <name>CoA</name>
        <dbReference type="ChEBI" id="CHEBI:57287"/>
    </ligand>
</feature>
<dbReference type="SUPFAM" id="SSF56214">
    <property type="entry name" value="4'-phosphopantetheinyl transferase"/>
    <property type="match status" value="1"/>
</dbReference>
<evidence type="ECO:0000256" key="5">
    <source>
        <dbReference type="ARBA" id="ARBA00019087"/>
    </source>
</evidence>
<feature type="binding site" evidence="12">
    <location>
        <position position="128"/>
    </location>
    <ligand>
        <name>CoA</name>
        <dbReference type="ChEBI" id="CHEBI:57287"/>
    </ligand>
</feature>
<feature type="binding site" evidence="13">
    <location>
        <position position="128"/>
    </location>
    <ligand>
        <name>Mg(2+)</name>
        <dbReference type="ChEBI" id="CHEBI:18420"/>
    </ligand>
</feature>
<keyword evidence="13" id="KW-0479">Metal-binding</keyword>
<dbReference type="Pfam" id="PF17837">
    <property type="entry name" value="4PPT_N"/>
    <property type="match status" value="1"/>
</dbReference>
<feature type="binding site" evidence="12">
    <location>
        <begin position="103"/>
        <end position="104"/>
    </location>
    <ligand>
        <name>CoA</name>
        <dbReference type="ChEBI" id="CHEBI:57287"/>
    </ligand>
</feature>
<dbReference type="RefSeq" id="WP_105024166.1">
    <property type="nucleotide sequence ID" value="NZ_MSCI01000001.1"/>
</dbReference>
<gene>
    <name evidence="16" type="ORF">BTO10_07770</name>
</gene>
<comment type="caution">
    <text evidence="16">The sequence shown here is derived from an EMBL/GenBank/DDBJ whole genome shotgun (WGS) entry which is preliminary data.</text>
</comment>
<feature type="binding site" evidence="12">
    <location>
        <position position="59"/>
    </location>
    <ligand>
        <name>CoA</name>
        <dbReference type="ChEBI" id="CHEBI:57287"/>
    </ligand>
</feature>
<dbReference type="InterPro" id="IPR003542">
    <property type="entry name" value="Enbac_synth_compD-like"/>
</dbReference>
<dbReference type="PANTHER" id="PTHR38096:SF1">
    <property type="entry name" value="ENTEROBACTIN SYNTHASE COMPONENT D"/>
    <property type="match status" value="1"/>
</dbReference>